<dbReference type="InterPro" id="IPR001932">
    <property type="entry name" value="PPM-type_phosphatase-like_dom"/>
</dbReference>
<dbReference type="SUPFAM" id="SSF55874">
    <property type="entry name" value="ATPase domain of HSP90 chaperone/DNA topoisomerase II/histidine kinase"/>
    <property type="match status" value="1"/>
</dbReference>
<accession>A0A6L6XUF1</accession>
<dbReference type="CDD" id="cd07043">
    <property type="entry name" value="STAS_anti-anti-sigma_factors"/>
    <property type="match status" value="1"/>
</dbReference>
<dbReference type="Pfam" id="PF01740">
    <property type="entry name" value="STAS"/>
    <property type="match status" value="1"/>
</dbReference>
<feature type="domain" description="STAS" evidence="3">
    <location>
        <begin position="546"/>
        <end position="650"/>
    </location>
</feature>
<evidence type="ECO:0000313" key="4">
    <source>
        <dbReference type="EMBL" id="MVQ50257.1"/>
    </source>
</evidence>
<gene>
    <name evidence="4" type="ORF">GON03_13805</name>
</gene>
<reference evidence="4 5" key="1">
    <citation type="submission" date="2019-12" db="EMBL/GenBank/DDBJ databases">
        <authorList>
            <person name="Huq M.A."/>
        </authorList>
    </citation>
    <scope>NUCLEOTIDE SEQUENCE [LARGE SCALE GENOMIC DNA]</scope>
    <source>
        <strain evidence="4 5">MAH-18</strain>
    </source>
</reference>
<feature type="coiled-coil region" evidence="2">
    <location>
        <begin position="126"/>
        <end position="153"/>
    </location>
</feature>
<evidence type="ECO:0000313" key="5">
    <source>
        <dbReference type="Proteomes" id="UP000473525"/>
    </source>
</evidence>
<dbReference type="InterPro" id="IPR036457">
    <property type="entry name" value="PPM-type-like_dom_sf"/>
</dbReference>
<dbReference type="SMART" id="SM00331">
    <property type="entry name" value="PP2C_SIG"/>
    <property type="match status" value="1"/>
</dbReference>
<dbReference type="SUPFAM" id="SSF81606">
    <property type="entry name" value="PP2C-like"/>
    <property type="match status" value="1"/>
</dbReference>
<dbReference type="Gene3D" id="3.60.40.10">
    <property type="entry name" value="PPM-type phosphatase domain"/>
    <property type="match status" value="1"/>
</dbReference>
<protein>
    <submittedName>
        <fullName evidence="4">SpoIIE family protein phosphatase</fullName>
    </submittedName>
</protein>
<evidence type="ECO:0000256" key="2">
    <source>
        <dbReference type="SAM" id="Coils"/>
    </source>
</evidence>
<dbReference type="GO" id="GO:0016791">
    <property type="term" value="F:phosphatase activity"/>
    <property type="evidence" value="ECO:0007669"/>
    <property type="project" value="TreeGrafter"/>
</dbReference>
<dbReference type="InterPro" id="IPR035965">
    <property type="entry name" value="PAS-like_dom_sf"/>
</dbReference>
<dbReference type="InterPro" id="IPR052016">
    <property type="entry name" value="Bact_Sigma-Reg"/>
</dbReference>
<dbReference type="Gene3D" id="3.30.450.20">
    <property type="entry name" value="PAS domain"/>
    <property type="match status" value="1"/>
</dbReference>
<dbReference type="Pfam" id="PF07228">
    <property type="entry name" value="SpoIIE"/>
    <property type="match status" value="1"/>
</dbReference>
<dbReference type="Pfam" id="PF08448">
    <property type="entry name" value="PAS_4"/>
    <property type="match status" value="1"/>
</dbReference>
<evidence type="ECO:0000259" key="3">
    <source>
        <dbReference type="PROSITE" id="PS50801"/>
    </source>
</evidence>
<dbReference type="CDD" id="cd16936">
    <property type="entry name" value="HATPase_RsbW-like"/>
    <property type="match status" value="1"/>
</dbReference>
<dbReference type="InterPro" id="IPR036513">
    <property type="entry name" value="STAS_dom_sf"/>
</dbReference>
<dbReference type="PANTHER" id="PTHR43156">
    <property type="entry name" value="STAGE II SPORULATION PROTEIN E-RELATED"/>
    <property type="match status" value="1"/>
</dbReference>
<dbReference type="Pfam" id="PF13581">
    <property type="entry name" value="HATPase_c_2"/>
    <property type="match status" value="1"/>
</dbReference>
<dbReference type="PROSITE" id="PS50801">
    <property type="entry name" value="STAS"/>
    <property type="match status" value="1"/>
</dbReference>
<evidence type="ECO:0000256" key="1">
    <source>
        <dbReference type="ARBA" id="ARBA00022801"/>
    </source>
</evidence>
<keyword evidence="1" id="KW-0378">Hydrolase</keyword>
<keyword evidence="2" id="KW-0175">Coiled coil</keyword>
<dbReference type="InterPro" id="IPR036890">
    <property type="entry name" value="HATPase_C_sf"/>
</dbReference>
<dbReference type="InterPro" id="IPR002645">
    <property type="entry name" value="STAS_dom"/>
</dbReference>
<dbReference type="PANTHER" id="PTHR43156:SF2">
    <property type="entry name" value="STAGE II SPORULATION PROTEIN E"/>
    <property type="match status" value="1"/>
</dbReference>
<sequence>MDDHIADLGSVEAMVGAFRDGGIVSLVVEGPDLRLVAANDLLRPMAGGRDLLGLPYSEAFPGAVGQGFAELYHRVMETGEPIANHDWRVQVDLPGGVTDFYASFWLAPWRNPDGTVRGVVGHAIDVTDETNRRLQVEAQRKDAERRYEHARAVVLTLQDSLLPDALPVVPGLQTSGRYLLAQDDAAAGGDWLDVIALPTGRTILVVGDVVGHGVAASALMGQTRAVLGERLSAGVPITEALEALDRAARRNPEATATTVAVVDLDPATGDLTYCTAGHPPPLLVAGDATRYLRPTGAGPLASGHGFPTAQAHLGEGEVLLLYTDGIIERPGREPARATIDLATVARRSHDGTAFRDAGFATDRVSSQTLELLVRDGGYSDDITLLAAQRVPPPEPLDLTFDADPRTPHAVRRSLDDWLKPLGVADVDAFALKHAATEVVTNILDHAYRDAESDGAARPGRLTATLEATGDAVVRISDHGRWRGPSPLGEGRGRGLMMVNQLIDHVTISPAGVPGGTVVTLRHALARQVQLLAGADRTTTTAGAGEERFRTDTTDDGATLRVHGAVDTASAGSFRAALFLHTSRPGARLQIDLNDVTLLASVGVQALVDVLATAAAEGVTVAVVAAPGTTAQHVLHLARLDSEDAAPHLER</sequence>
<dbReference type="Proteomes" id="UP000473525">
    <property type="component" value="Unassembled WGS sequence"/>
</dbReference>
<dbReference type="Gene3D" id="3.30.750.24">
    <property type="entry name" value="STAS domain"/>
    <property type="match status" value="1"/>
</dbReference>
<organism evidence="4 5">
    <name type="scientific">Nocardioides agri</name>
    <dbReference type="NCBI Taxonomy" id="2682843"/>
    <lineage>
        <taxon>Bacteria</taxon>
        <taxon>Bacillati</taxon>
        <taxon>Actinomycetota</taxon>
        <taxon>Actinomycetes</taxon>
        <taxon>Propionibacteriales</taxon>
        <taxon>Nocardioidaceae</taxon>
        <taxon>Nocardioides</taxon>
    </lineage>
</organism>
<dbReference type="InterPro" id="IPR003594">
    <property type="entry name" value="HATPase_dom"/>
</dbReference>
<dbReference type="SUPFAM" id="SSF52091">
    <property type="entry name" value="SpoIIaa-like"/>
    <property type="match status" value="1"/>
</dbReference>
<dbReference type="Gene3D" id="3.30.565.10">
    <property type="entry name" value="Histidine kinase-like ATPase, C-terminal domain"/>
    <property type="match status" value="1"/>
</dbReference>
<name>A0A6L6XUF1_9ACTN</name>
<dbReference type="InterPro" id="IPR013656">
    <property type="entry name" value="PAS_4"/>
</dbReference>
<dbReference type="RefSeq" id="WP_157343235.1">
    <property type="nucleotide sequence ID" value="NZ_WSEK01000004.1"/>
</dbReference>
<proteinExistence type="predicted"/>
<dbReference type="AlphaFoldDB" id="A0A6L6XUF1"/>
<comment type="caution">
    <text evidence="4">The sequence shown here is derived from an EMBL/GenBank/DDBJ whole genome shotgun (WGS) entry which is preliminary data.</text>
</comment>
<dbReference type="SUPFAM" id="SSF55785">
    <property type="entry name" value="PYP-like sensor domain (PAS domain)"/>
    <property type="match status" value="1"/>
</dbReference>
<dbReference type="EMBL" id="WSEK01000004">
    <property type="protein sequence ID" value="MVQ50257.1"/>
    <property type="molecule type" value="Genomic_DNA"/>
</dbReference>
<keyword evidence="5" id="KW-1185">Reference proteome</keyword>